<accession>A0ABP4K856</accession>
<evidence type="ECO:0000256" key="2">
    <source>
        <dbReference type="SAM" id="Phobius"/>
    </source>
</evidence>
<feature type="region of interest" description="Disordered" evidence="1">
    <location>
        <begin position="85"/>
        <end position="123"/>
    </location>
</feature>
<comment type="caution">
    <text evidence="3">The sequence shown here is derived from an EMBL/GenBank/DDBJ whole genome shotgun (WGS) entry which is preliminary data.</text>
</comment>
<feature type="transmembrane region" description="Helical" evidence="2">
    <location>
        <begin position="55"/>
        <end position="76"/>
    </location>
</feature>
<dbReference type="Proteomes" id="UP001501742">
    <property type="component" value="Unassembled WGS sequence"/>
</dbReference>
<evidence type="ECO:0008006" key="5">
    <source>
        <dbReference type="Google" id="ProtNLM"/>
    </source>
</evidence>
<evidence type="ECO:0000313" key="3">
    <source>
        <dbReference type="EMBL" id="GAA1493495.1"/>
    </source>
</evidence>
<feature type="transmembrane region" description="Helical" evidence="2">
    <location>
        <begin position="20"/>
        <end position="43"/>
    </location>
</feature>
<dbReference type="InterPro" id="IPR035948">
    <property type="entry name" value="YwqG-like_sf"/>
</dbReference>
<evidence type="ECO:0000256" key="1">
    <source>
        <dbReference type="SAM" id="MobiDB-lite"/>
    </source>
</evidence>
<dbReference type="EMBL" id="BAAAJX010000006">
    <property type="protein sequence ID" value="GAA1493495.1"/>
    <property type="molecule type" value="Genomic_DNA"/>
</dbReference>
<evidence type="ECO:0000313" key="4">
    <source>
        <dbReference type="Proteomes" id="UP001501742"/>
    </source>
</evidence>
<proteinExistence type="predicted"/>
<dbReference type="SUPFAM" id="SSF103032">
    <property type="entry name" value="Hypothetical protein YwqG"/>
    <property type="match status" value="1"/>
</dbReference>
<keyword evidence="2" id="KW-0472">Membrane</keyword>
<gene>
    <name evidence="3" type="ORF">GCM10009627_18410</name>
</gene>
<protein>
    <recommendedName>
        <fullName evidence="5">DUF1963 domain-containing protein</fullName>
    </recommendedName>
</protein>
<sequence>MDGHEAQVDEVAVRDPGGSAWTAVLVLAWTVFGLGFLALAIWWNAFEHVDVGPAFGRAALVALPPLVVLHLVHWAVRRRAARRPTDAVHAAAPTVPTVPGPPTARPASAPVSSTAPIAADRPPAAGDARATAAALEAGAIAVLGAYRSSVPAPIAATRIGGLPAVPQDFVWPECRHHGEPMQFTAQIEHEGTLVSVFVCQFDPGTCASWEADSGANAAFVFRGRDLRLAEYPPSPHGDPDDPEPAWPPVTDDEYLLGLAAATTPSDEDEQLGVPDDVWFAGQYGGDPDWIQDDETPDGLRFVASIESGPLEFDFGDGGCAYVFSDGQRAAVLWQCS</sequence>
<name>A0ABP4K856_9MICO</name>
<feature type="compositionally biased region" description="Low complexity" evidence="1">
    <location>
        <begin position="114"/>
        <end position="123"/>
    </location>
</feature>
<dbReference type="Gene3D" id="2.30.320.10">
    <property type="entry name" value="YwqG-like"/>
    <property type="match status" value="1"/>
</dbReference>
<dbReference type="RefSeq" id="WP_204608043.1">
    <property type="nucleotide sequence ID" value="NZ_BAAAJX010000006.1"/>
</dbReference>
<keyword evidence="2" id="KW-1133">Transmembrane helix</keyword>
<keyword evidence="2" id="KW-0812">Transmembrane</keyword>
<reference evidence="4" key="1">
    <citation type="journal article" date="2019" name="Int. J. Syst. Evol. Microbiol.">
        <title>The Global Catalogue of Microorganisms (GCM) 10K type strain sequencing project: providing services to taxonomists for standard genome sequencing and annotation.</title>
        <authorList>
            <consortium name="The Broad Institute Genomics Platform"/>
            <consortium name="The Broad Institute Genome Sequencing Center for Infectious Disease"/>
            <person name="Wu L."/>
            <person name="Ma J."/>
        </authorList>
    </citation>
    <scope>NUCLEOTIDE SEQUENCE [LARGE SCALE GENOMIC DNA]</scope>
    <source>
        <strain evidence="4">JCM 12140</strain>
    </source>
</reference>
<organism evidence="3 4">
    <name type="scientific">Curtobacterium herbarum</name>
    <dbReference type="NCBI Taxonomy" id="150122"/>
    <lineage>
        <taxon>Bacteria</taxon>
        <taxon>Bacillati</taxon>
        <taxon>Actinomycetota</taxon>
        <taxon>Actinomycetes</taxon>
        <taxon>Micrococcales</taxon>
        <taxon>Microbacteriaceae</taxon>
        <taxon>Curtobacterium</taxon>
    </lineage>
</organism>
<keyword evidence="4" id="KW-1185">Reference proteome</keyword>